<dbReference type="SUPFAM" id="SSF50729">
    <property type="entry name" value="PH domain-like"/>
    <property type="match status" value="1"/>
</dbReference>
<dbReference type="SMART" id="SM00292">
    <property type="entry name" value="BRCT"/>
    <property type="match status" value="2"/>
</dbReference>
<dbReference type="CDD" id="cd00160">
    <property type="entry name" value="RhoGEF"/>
    <property type="match status" value="1"/>
</dbReference>
<feature type="domain" description="BRCT" evidence="3">
    <location>
        <begin position="109"/>
        <end position="182"/>
    </location>
</feature>
<dbReference type="InterPro" id="IPR011993">
    <property type="entry name" value="PH-like_dom_sf"/>
</dbReference>
<dbReference type="OrthoDB" id="9997817at2759"/>
<feature type="coiled-coil region" evidence="1">
    <location>
        <begin position="553"/>
        <end position="580"/>
    </location>
</feature>
<dbReference type="Pfam" id="PF00533">
    <property type="entry name" value="BRCT"/>
    <property type="match status" value="1"/>
</dbReference>
<dbReference type="InterPro" id="IPR036420">
    <property type="entry name" value="BRCT_dom_sf"/>
</dbReference>
<name>A0A8B8AFV2_CRAVI</name>
<dbReference type="Gene3D" id="1.20.900.10">
    <property type="entry name" value="Dbl homology (DH) domain"/>
    <property type="match status" value="1"/>
</dbReference>
<dbReference type="InterPro" id="IPR035899">
    <property type="entry name" value="DBL_dom_sf"/>
</dbReference>
<feature type="domain" description="DH" evidence="2">
    <location>
        <begin position="384"/>
        <end position="573"/>
    </location>
</feature>
<dbReference type="Proteomes" id="UP000694844">
    <property type="component" value="Chromosome 6"/>
</dbReference>
<dbReference type="AlphaFoldDB" id="A0A8B8AFV2"/>
<keyword evidence="1" id="KW-0175">Coiled coil</keyword>
<dbReference type="SUPFAM" id="SSF48065">
    <property type="entry name" value="DBL homology domain (DH-domain)"/>
    <property type="match status" value="1"/>
</dbReference>
<evidence type="ECO:0000259" key="3">
    <source>
        <dbReference type="PROSITE" id="PS50172"/>
    </source>
</evidence>
<dbReference type="Pfam" id="PF00621">
    <property type="entry name" value="RhoGEF"/>
    <property type="match status" value="1"/>
</dbReference>
<dbReference type="InterPro" id="IPR001357">
    <property type="entry name" value="BRCT_dom"/>
</dbReference>
<dbReference type="InterPro" id="IPR049396">
    <property type="entry name" value="ECT2_BRCT0"/>
</dbReference>
<dbReference type="PROSITE" id="PS00741">
    <property type="entry name" value="DH_1"/>
    <property type="match status" value="1"/>
</dbReference>
<feature type="domain" description="BRCT" evidence="3">
    <location>
        <begin position="201"/>
        <end position="289"/>
    </location>
</feature>
<dbReference type="CDD" id="cd01229">
    <property type="entry name" value="PH_Ect2"/>
    <property type="match status" value="1"/>
</dbReference>
<proteinExistence type="predicted"/>
<dbReference type="GO" id="GO:0005085">
    <property type="term" value="F:guanyl-nucleotide exchange factor activity"/>
    <property type="evidence" value="ECO:0007669"/>
    <property type="project" value="InterPro"/>
</dbReference>
<dbReference type="GO" id="GO:0035556">
    <property type="term" value="P:intracellular signal transduction"/>
    <property type="evidence" value="ECO:0007669"/>
    <property type="project" value="InterPro"/>
</dbReference>
<evidence type="ECO:0000259" key="2">
    <source>
        <dbReference type="PROSITE" id="PS50010"/>
    </source>
</evidence>
<dbReference type="Pfam" id="PF21242">
    <property type="entry name" value="ECT2_PH"/>
    <property type="match status" value="1"/>
</dbReference>
<dbReference type="GO" id="GO:2000431">
    <property type="term" value="P:regulation of cytokinesis, actomyosin contractile ring assembly"/>
    <property type="evidence" value="ECO:0007669"/>
    <property type="project" value="InterPro"/>
</dbReference>
<sequence>MATDSKPLEASKKNDEDRPLQVVLVGETTQENEEVRTALKTLGIKPRKSETGMDFIQTASEVETVFVLSEFEGDVFHNLYKAEANIVGPPVIFHCAKENKEVPCHSRPLYNTAMEGVILCFTGLDKQEARPLAELVHHMGGSIRRDVSAKVTHLIADCTDGPKYRLASSLGTPIVKPDWIYKVWADKDVTGIKADDKMVQYRVPPFYKCCLCFYGFTDEEKKHMEELTVENGGIFAEMGDEDCTHLVVDDQQTPVLPKDIVLPHFIVRAEWFWGSLQMEACSDERFYEYQKETNTGSVFTPGRCMSGSKSRKRKRLKENIAQLAAEGELDSPLYKRRSSSEYSRISMSPSSFLDASNTPDKSDVVVETPEIEDKSKVIPSKLSPRQQVVMELLQTEKNYVGILHTILNVFKSEIEKPNQYHGAILAAQDVKLIFGNIPPIYKVHCEIKEELMALMEDWTEDCLVGQVISKHAEAMLKAYPPFVNYFEQTKETITKCDKTNTRFHAFLKVCQSKPECSRQSLTELLIRPVQRLPSVSLLLGDILKKTSKDNPDYERLENAIDLLKEIMTHINEDKRKTENQVVMFDIMNEIDNCPATLLSSHRSFVTKADVIELSDELCGRSLPLSLFLFTDTLEICKRRNKHGSTAKSPALRRSPQKLYKHLGLLQLKSVKRVINYRESEDCQNSFGIIFKSHADDKDKLYSFMLDETNVDKALFLTSLAKSIAQTKCLPDHEGLIATVEGRDLQINTAVMGRSTFSRAAKIGKRVSRAFSFNKTPSRLKRAVSSVLSPFSHENNHNTLNVIGTPRRGGDLFSRRQASCMDLTDSISMLSSFPSSTTLYQEEDTVSLGAYSLQTPMELSNINEYNNQMMKPPS</sequence>
<dbReference type="GO" id="GO:0005634">
    <property type="term" value="C:nucleus"/>
    <property type="evidence" value="ECO:0007669"/>
    <property type="project" value="InterPro"/>
</dbReference>
<dbReference type="InterPro" id="IPR026817">
    <property type="entry name" value="Ect2"/>
</dbReference>
<accession>A0A8B8AFV2</accession>
<reference evidence="5" key="1">
    <citation type="submission" date="2025-08" db="UniProtKB">
        <authorList>
            <consortium name="RefSeq"/>
        </authorList>
    </citation>
    <scope>IDENTIFICATION</scope>
    <source>
        <tissue evidence="5">Whole sample</tissue>
    </source>
</reference>
<evidence type="ECO:0000313" key="5">
    <source>
        <dbReference type="RefSeq" id="XP_022288849.1"/>
    </source>
</evidence>
<dbReference type="Pfam" id="PF21243">
    <property type="entry name" value="ECT2_BRCT0"/>
    <property type="match status" value="1"/>
</dbReference>
<dbReference type="RefSeq" id="XP_022288849.1">
    <property type="nucleotide sequence ID" value="XM_022433141.1"/>
</dbReference>
<dbReference type="GeneID" id="111100962"/>
<dbReference type="SMART" id="SM00325">
    <property type="entry name" value="RhoGEF"/>
    <property type="match status" value="1"/>
</dbReference>
<gene>
    <name evidence="5" type="primary">LOC111100962</name>
</gene>
<organism evidence="4 5">
    <name type="scientific">Crassostrea virginica</name>
    <name type="common">Eastern oyster</name>
    <dbReference type="NCBI Taxonomy" id="6565"/>
    <lineage>
        <taxon>Eukaryota</taxon>
        <taxon>Metazoa</taxon>
        <taxon>Spiralia</taxon>
        <taxon>Lophotrochozoa</taxon>
        <taxon>Mollusca</taxon>
        <taxon>Bivalvia</taxon>
        <taxon>Autobranchia</taxon>
        <taxon>Pteriomorphia</taxon>
        <taxon>Ostreida</taxon>
        <taxon>Ostreoidea</taxon>
        <taxon>Ostreidae</taxon>
        <taxon>Crassostrea</taxon>
    </lineage>
</organism>
<evidence type="ECO:0000256" key="1">
    <source>
        <dbReference type="SAM" id="Coils"/>
    </source>
</evidence>
<dbReference type="GO" id="GO:0000281">
    <property type="term" value="P:mitotic cytokinesis"/>
    <property type="evidence" value="ECO:0007669"/>
    <property type="project" value="TreeGrafter"/>
</dbReference>
<keyword evidence="4" id="KW-1185">Reference proteome</keyword>
<dbReference type="InterPro" id="IPR001331">
    <property type="entry name" value="GDS_CDC24_CS"/>
</dbReference>
<dbReference type="CDD" id="cd17733">
    <property type="entry name" value="BRCT_Ect2_rpt1"/>
    <property type="match status" value="1"/>
</dbReference>
<dbReference type="Gene3D" id="3.40.50.10190">
    <property type="entry name" value="BRCT domain"/>
    <property type="match status" value="3"/>
</dbReference>
<dbReference type="KEGG" id="cvn:111100962"/>
<dbReference type="PROSITE" id="PS50172">
    <property type="entry name" value="BRCT"/>
    <property type="match status" value="2"/>
</dbReference>
<dbReference type="PANTHER" id="PTHR16777:SF2">
    <property type="entry name" value="PROTEIN ECT2"/>
    <property type="match status" value="1"/>
</dbReference>
<dbReference type="GO" id="GO:0007399">
    <property type="term" value="P:nervous system development"/>
    <property type="evidence" value="ECO:0007669"/>
    <property type="project" value="TreeGrafter"/>
</dbReference>
<dbReference type="CDD" id="cd17732">
    <property type="entry name" value="BRCT_Ect2_rpt2"/>
    <property type="match status" value="1"/>
</dbReference>
<dbReference type="InterPro" id="IPR000219">
    <property type="entry name" value="DH_dom"/>
</dbReference>
<protein>
    <submittedName>
        <fullName evidence="5">Protein ECT2-like isoform X1</fullName>
    </submittedName>
</protein>
<evidence type="ECO:0000313" key="4">
    <source>
        <dbReference type="Proteomes" id="UP000694844"/>
    </source>
</evidence>
<dbReference type="GO" id="GO:0005938">
    <property type="term" value="C:cell cortex"/>
    <property type="evidence" value="ECO:0007669"/>
    <property type="project" value="TreeGrafter"/>
</dbReference>
<dbReference type="PANTHER" id="PTHR16777">
    <property type="entry name" value="PROTEIN ECT2"/>
    <property type="match status" value="1"/>
</dbReference>
<dbReference type="Gene3D" id="2.30.29.30">
    <property type="entry name" value="Pleckstrin-homology domain (PH domain)/Phosphotyrosine-binding domain (PTB)"/>
    <property type="match status" value="1"/>
</dbReference>
<dbReference type="Pfam" id="PF12738">
    <property type="entry name" value="PTCB-BRCT"/>
    <property type="match status" value="1"/>
</dbReference>
<dbReference type="PROSITE" id="PS50010">
    <property type="entry name" value="DH_2"/>
    <property type="match status" value="1"/>
</dbReference>
<dbReference type="SUPFAM" id="SSF52113">
    <property type="entry name" value="BRCT domain"/>
    <property type="match status" value="2"/>
</dbReference>
<dbReference type="GO" id="GO:0005096">
    <property type="term" value="F:GTPase activator activity"/>
    <property type="evidence" value="ECO:0007669"/>
    <property type="project" value="InterPro"/>
</dbReference>
<dbReference type="InterPro" id="IPR049395">
    <property type="entry name" value="ECT2_PH"/>
</dbReference>